<dbReference type="AlphaFoldDB" id="A0A917SW38"/>
<protein>
    <submittedName>
        <fullName evidence="2">Uncharacterized protein</fullName>
    </submittedName>
</protein>
<keyword evidence="1" id="KW-0812">Transmembrane</keyword>
<comment type="caution">
    <text evidence="2">The sequence shown here is derived from an EMBL/GenBank/DDBJ whole genome shotgun (WGS) entry which is preliminary data.</text>
</comment>
<reference evidence="2" key="1">
    <citation type="journal article" date="2014" name="Int. J. Syst. Evol. Microbiol.">
        <title>Complete genome sequence of Corynebacterium casei LMG S-19264T (=DSM 44701T), isolated from a smear-ripened cheese.</title>
        <authorList>
            <consortium name="US DOE Joint Genome Institute (JGI-PGF)"/>
            <person name="Walter F."/>
            <person name="Albersmeier A."/>
            <person name="Kalinowski J."/>
            <person name="Ruckert C."/>
        </authorList>
    </citation>
    <scope>NUCLEOTIDE SEQUENCE</scope>
    <source>
        <strain evidence="2">CGMCC 1.6293</strain>
    </source>
</reference>
<accession>A0A917SW38</accession>
<gene>
    <name evidence="2" type="ORF">GCM10011534_22930</name>
</gene>
<feature type="transmembrane region" description="Helical" evidence="1">
    <location>
        <begin position="27"/>
        <end position="45"/>
    </location>
</feature>
<evidence type="ECO:0000256" key="1">
    <source>
        <dbReference type="SAM" id="Phobius"/>
    </source>
</evidence>
<name>A0A917SW38_9RHOB</name>
<dbReference type="EMBL" id="BMLF01000001">
    <property type="protein sequence ID" value="GGM00491.1"/>
    <property type="molecule type" value="Genomic_DNA"/>
</dbReference>
<keyword evidence="1" id="KW-1133">Transmembrane helix</keyword>
<reference evidence="2" key="2">
    <citation type="submission" date="2020-09" db="EMBL/GenBank/DDBJ databases">
        <authorList>
            <person name="Sun Q."/>
            <person name="Zhou Y."/>
        </authorList>
    </citation>
    <scope>NUCLEOTIDE SEQUENCE</scope>
    <source>
        <strain evidence="2">CGMCC 1.6293</strain>
    </source>
</reference>
<organism evidence="2 3">
    <name type="scientific">Pseudooceanicola nanhaiensis</name>
    <dbReference type="NCBI Taxonomy" id="375761"/>
    <lineage>
        <taxon>Bacteria</taxon>
        <taxon>Pseudomonadati</taxon>
        <taxon>Pseudomonadota</taxon>
        <taxon>Alphaproteobacteria</taxon>
        <taxon>Rhodobacterales</taxon>
        <taxon>Paracoccaceae</taxon>
        <taxon>Pseudooceanicola</taxon>
    </lineage>
</organism>
<feature type="transmembrane region" description="Helical" evidence="1">
    <location>
        <begin position="119"/>
        <end position="139"/>
    </location>
</feature>
<sequence>MGTDKDDLPKHLEFILDVVERHARNSFVLKGWSVTLVAAVFLLAVRGAEPALAMAAGLLPSLTFWALDAYYLRQERMFRALYNHVRKAEPSHDSRFSLDARSFAGEVPSWFRTLGATPVLWFHASVLAVVVVALAFFSLRPPDAP</sequence>
<feature type="transmembrane region" description="Helical" evidence="1">
    <location>
        <begin position="51"/>
        <end position="72"/>
    </location>
</feature>
<dbReference type="Proteomes" id="UP000649829">
    <property type="component" value="Unassembled WGS sequence"/>
</dbReference>
<keyword evidence="3" id="KW-1185">Reference proteome</keyword>
<keyword evidence="1" id="KW-0472">Membrane</keyword>
<proteinExistence type="predicted"/>
<evidence type="ECO:0000313" key="3">
    <source>
        <dbReference type="Proteomes" id="UP000649829"/>
    </source>
</evidence>
<evidence type="ECO:0000313" key="2">
    <source>
        <dbReference type="EMBL" id="GGM00491.1"/>
    </source>
</evidence>